<accession>A0ABV0KAS5</accession>
<evidence type="ECO:0000313" key="1">
    <source>
        <dbReference type="EMBL" id="MEP0949651.1"/>
    </source>
</evidence>
<dbReference type="RefSeq" id="WP_190707240.1">
    <property type="nucleotide sequence ID" value="NZ_JAMPKX010000013.1"/>
</dbReference>
<proteinExistence type="predicted"/>
<organism evidence="1 2">
    <name type="scientific">Leptolyngbya subtilissima DQ-A4</name>
    <dbReference type="NCBI Taxonomy" id="2933933"/>
    <lineage>
        <taxon>Bacteria</taxon>
        <taxon>Bacillati</taxon>
        <taxon>Cyanobacteriota</taxon>
        <taxon>Cyanophyceae</taxon>
        <taxon>Leptolyngbyales</taxon>
        <taxon>Leptolyngbyaceae</taxon>
        <taxon>Leptolyngbya group</taxon>
        <taxon>Leptolyngbya</taxon>
    </lineage>
</organism>
<name>A0ABV0KAS5_9CYAN</name>
<evidence type="ECO:0000313" key="2">
    <source>
        <dbReference type="Proteomes" id="UP001482513"/>
    </source>
</evidence>
<sequence>MAQKTGLILGAYRGIEAGIITAILAIANWLTATGYEQNTLHRFESNLNIPKLSVDVTVKAQM</sequence>
<dbReference type="Proteomes" id="UP001482513">
    <property type="component" value="Unassembled WGS sequence"/>
</dbReference>
<reference evidence="1 2" key="1">
    <citation type="submission" date="2022-04" db="EMBL/GenBank/DDBJ databases">
        <title>Positive selection, recombination, and allopatry shape intraspecific diversity of widespread and dominant cyanobacteria.</title>
        <authorList>
            <person name="Wei J."/>
            <person name="Shu W."/>
            <person name="Hu C."/>
        </authorList>
    </citation>
    <scope>NUCLEOTIDE SEQUENCE [LARGE SCALE GENOMIC DNA]</scope>
    <source>
        <strain evidence="1 2">DQ-A4</strain>
    </source>
</reference>
<protein>
    <submittedName>
        <fullName evidence="1">Uncharacterized protein</fullName>
    </submittedName>
</protein>
<dbReference type="EMBL" id="JAMPKX010000013">
    <property type="protein sequence ID" value="MEP0949651.1"/>
    <property type="molecule type" value="Genomic_DNA"/>
</dbReference>
<comment type="caution">
    <text evidence="1">The sequence shown here is derived from an EMBL/GenBank/DDBJ whole genome shotgun (WGS) entry which is preliminary data.</text>
</comment>
<keyword evidence="2" id="KW-1185">Reference proteome</keyword>
<gene>
    <name evidence="1" type="ORF">NC992_22425</name>
</gene>